<evidence type="ECO:0000256" key="1">
    <source>
        <dbReference type="SAM" id="MobiDB-lite"/>
    </source>
</evidence>
<comment type="caution">
    <text evidence="2">The sequence shown here is derived from an EMBL/GenBank/DDBJ whole genome shotgun (WGS) entry which is preliminary data.</text>
</comment>
<organism evidence="2 3">
    <name type="scientific">Carnegiea gigantea</name>
    <dbReference type="NCBI Taxonomy" id="171969"/>
    <lineage>
        <taxon>Eukaryota</taxon>
        <taxon>Viridiplantae</taxon>
        <taxon>Streptophyta</taxon>
        <taxon>Embryophyta</taxon>
        <taxon>Tracheophyta</taxon>
        <taxon>Spermatophyta</taxon>
        <taxon>Magnoliopsida</taxon>
        <taxon>eudicotyledons</taxon>
        <taxon>Gunneridae</taxon>
        <taxon>Pentapetalae</taxon>
        <taxon>Caryophyllales</taxon>
        <taxon>Cactineae</taxon>
        <taxon>Cactaceae</taxon>
        <taxon>Cactoideae</taxon>
        <taxon>Echinocereeae</taxon>
        <taxon>Carnegiea</taxon>
    </lineage>
</organism>
<evidence type="ECO:0008006" key="4">
    <source>
        <dbReference type="Google" id="ProtNLM"/>
    </source>
</evidence>
<dbReference type="OrthoDB" id="1303634at2759"/>
<keyword evidence="3" id="KW-1185">Reference proteome</keyword>
<proteinExistence type="predicted"/>
<protein>
    <recommendedName>
        <fullName evidence="4">Aminotransferase-like plant mobile domain-containing protein</fullName>
    </recommendedName>
</protein>
<dbReference type="PANTHER" id="PTHR36607:SF20">
    <property type="entry name" value="AMINOTRANSFERASE-LIKE PLANT MOBILE DOMAIN-CONTAINING PROTEIN"/>
    <property type="match status" value="1"/>
</dbReference>
<sequence length="295" mass="32829">MVTFMDKTTDGRRYLHNQPSENGVDGEETKLPIHSSITSLCKFDCVGGPPSLPWWSEKNLEKAKHSCCLVILRSKRISLLTNCGITTWSPGLSRGLGYQYMRSLLSNHFIRSVCEYWCPKTNALHTSKGKMSLSIFDIYSFLGLPLSSKYHVSKKSDMGNRTPHPGIPSSIINAGAYEWGDCQLCTFILPARDIGCICPGTFDVSSFMASGIGYCLLMTILMSIYKGLNEISRSLHPGRGRGHFSAYFLYAWLAKNFDIYKLDGEPSSNPCMVKFSGLDQAKSFWLKEARGPLGS</sequence>
<dbReference type="AlphaFoldDB" id="A0A9Q1KFG6"/>
<dbReference type="EMBL" id="JAKOGI010000151">
    <property type="protein sequence ID" value="KAJ8441873.1"/>
    <property type="molecule type" value="Genomic_DNA"/>
</dbReference>
<evidence type="ECO:0000313" key="2">
    <source>
        <dbReference type="EMBL" id="KAJ8441873.1"/>
    </source>
</evidence>
<gene>
    <name evidence="2" type="ORF">Cgig2_034132</name>
</gene>
<dbReference type="Proteomes" id="UP001153076">
    <property type="component" value="Unassembled WGS sequence"/>
</dbReference>
<feature type="region of interest" description="Disordered" evidence="1">
    <location>
        <begin position="1"/>
        <end position="27"/>
    </location>
</feature>
<evidence type="ECO:0000313" key="3">
    <source>
        <dbReference type="Proteomes" id="UP001153076"/>
    </source>
</evidence>
<accession>A0A9Q1KFG6</accession>
<reference evidence="2" key="1">
    <citation type="submission" date="2022-04" db="EMBL/GenBank/DDBJ databases">
        <title>Carnegiea gigantea Genome sequencing and assembly v2.</title>
        <authorList>
            <person name="Copetti D."/>
            <person name="Sanderson M.J."/>
            <person name="Burquez A."/>
            <person name="Wojciechowski M.F."/>
        </authorList>
    </citation>
    <scope>NUCLEOTIDE SEQUENCE</scope>
    <source>
        <strain evidence="2">SGP5-SGP5p</strain>
        <tissue evidence="2">Aerial part</tissue>
    </source>
</reference>
<dbReference type="PANTHER" id="PTHR36607">
    <property type="entry name" value="1,2-DIHYDROXY-3-KETO-5-METHYLTHIOPENTENE DIOXYGENASE 4"/>
    <property type="match status" value="1"/>
</dbReference>
<name>A0A9Q1KFG6_9CARY</name>